<proteinExistence type="predicted"/>
<gene>
    <name evidence="1" type="ORF">CDL12_05847</name>
</gene>
<protein>
    <submittedName>
        <fullName evidence="1">Uncharacterized protein</fullName>
    </submittedName>
</protein>
<sequence>MNMRSYTLTTFPIFNINFESNNVRRKKNHSPPISLTLGHAPPLLSKTSILLYL</sequence>
<name>A0A2G9HVU6_9LAMI</name>
<dbReference type="AlphaFoldDB" id="A0A2G9HVU6"/>
<comment type="caution">
    <text evidence="1">The sequence shown here is derived from an EMBL/GenBank/DDBJ whole genome shotgun (WGS) entry which is preliminary data.</text>
</comment>
<evidence type="ECO:0000313" key="2">
    <source>
        <dbReference type="Proteomes" id="UP000231279"/>
    </source>
</evidence>
<dbReference type="EMBL" id="NKXS01000942">
    <property type="protein sequence ID" value="PIN21450.1"/>
    <property type="molecule type" value="Genomic_DNA"/>
</dbReference>
<accession>A0A2G9HVU6</accession>
<reference evidence="2" key="1">
    <citation type="journal article" date="2018" name="Gigascience">
        <title>Genome assembly of the Pink Ipe (Handroanthus impetiginosus, Bignoniaceae), a highly valued, ecologically keystone Neotropical timber forest tree.</title>
        <authorList>
            <person name="Silva-Junior O.B."/>
            <person name="Grattapaglia D."/>
            <person name="Novaes E."/>
            <person name="Collevatti R.G."/>
        </authorList>
    </citation>
    <scope>NUCLEOTIDE SEQUENCE [LARGE SCALE GENOMIC DNA]</scope>
    <source>
        <strain evidence="2">cv. UFG-1</strain>
    </source>
</reference>
<evidence type="ECO:0000313" key="1">
    <source>
        <dbReference type="EMBL" id="PIN21450.1"/>
    </source>
</evidence>
<organism evidence="1 2">
    <name type="scientific">Handroanthus impetiginosus</name>
    <dbReference type="NCBI Taxonomy" id="429701"/>
    <lineage>
        <taxon>Eukaryota</taxon>
        <taxon>Viridiplantae</taxon>
        <taxon>Streptophyta</taxon>
        <taxon>Embryophyta</taxon>
        <taxon>Tracheophyta</taxon>
        <taxon>Spermatophyta</taxon>
        <taxon>Magnoliopsida</taxon>
        <taxon>eudicotyledons</taxon>
        <taxon>Gunneridae</taxon>
        <taxon>Pentapetalae</taxon>
        <taxon>asterids</taxon>
        <taxon>lamiids</taxon>
        <taxon>Lamiales</taxon>
        <taxon>Bignoniaceae</taxon>
        <taxon>Crescentiina</taxon>
        <taxon>Tabebuia alliance</taxon>
        <taxon>Handroanthus</taxon>
    </lineage>
</organism>
<dbReference type="Proteomes" id="UP000231279">
    <property type="component" value="Unassembled WGS sequence"/>
</dbReference>
<keyword evidence="2" id="KW-1185">Reference proteome</keyword>